<sequence length="2346" mass="258725">MQTTTNARHLAGSDNALARIFSKHDDATHSGFITRLDRTPVSRKRLFFARSLIYNLAILLGSATLIIVVILRGYAPNVPESLRLTLSITQGMLLLWTTAVLVFSTSIPFFFGECRMRWKYGFRSTEVIVRRSPPESCQKTSQDSANAQGHWRVSSRAINPTLLYSNPTSMLSGDFWVMEYSMILNIYASMAKGELNEEDLEFTAWKECGGVWSGLELWRLQSIMSDQQEVALFKAFLMGKGKHGLLSTWESLFDNTKKAAAPTFEKYQSMVKRFSQEADKGPHKGSQPKLIPRTFSDLAELASTASPSVPLSDALIDIDRGGTDSSKGSSSPSPPRREPDELYPCIFHLYFGNCENVDCGFSHSSDCLGSLPTSRSTSPLNGEAVRVPAEAVVPPQCHLRPLLGFSEGLSAPPSSVMVVPEVVEVRVTPNDEVYDDPKDDNKSPTKVVLNLPDSYTPLPVRQASPAIEATPARSNTSDREAAIVHLRHNGPSPSQPEHADERDGADLEYTDSLGVPQGISPEPLVHESLAEEGDYNDQPDTVENTSSVPPAEGEKAGGNDDDDDKWGWYEDPQKKKGEERRDQTQGVWSFEGSTSRREEVDFEVEELEYAPRKPDPEVEDEELEYASLKPGSEVGDLEYASHEPAPEVEDLEYTPHEPIPGAEDLEYAPHEPTYSEARELDHSALQPDPEVKEASPRKPNRQIDEGGSVSRKSEPKVVERQLDPAWGQAPDDESHIRESWEDDSDRDPDPAGYKPHDIQDEAFDQDGWENDDRGEGVPAHDVPEAISEVTEEPDAGDEDLYDQYPSPGPEYKLSPVDVNRDASATRQTPLSRPASFAPSIQTRSPTKSMVSMRAPPSHISAPVAPSSVHSPTRSRSIHTPILSPSAYAPSPVPAATPPSLPPPIPASDARQTSMMSLHWCRFADPTVDPNTAFCKAFAQNKCSNTDSNSCTFRHCLTPQEFTFLFKDPQPLQFTLPKNLIRNDSPANANLVTSPAFTLHWSHFADPSADPGIAFCKSYAEHNCLFDTACNFRHCLTLEEYNLLFKDPQPNLIALSGTAQGQPKAPNQLPGTHRRTPCSFFAKGTCRNGANCPYSHECPNVLAVGSCNNDNCAVCQNAPGASSGQSQPQSQRPCTFWPQGKCRDGDKCQFAHIGEPGGTYTSGGGDDPNQGGSWGGAAENYQADAWASNGDVNAWDSGNGGNWDDGGANDNNNEEAEAQEVDNNQNQGTGWGDQVDTSHGWDDQANASRGWGEPNDKASSKRGQNNDDGWRGNPKGENSGWGDNKTVGDDGWGNTGNVGRGKQRDDDNWRLRKNDNKSSDTRADNGWLSRKDDKTGRKNQSNDNDTSGGRNDNQDWQTQDNRDDGRFNNRRGSNSNDWYGGGSRRTGVCRFFKQEGRCRRGSDCRFSHDLEQGGSSGHGSRDMSRPRQPRNDVTPPSIDPPVEDAVPSASAPRAPSTYGGRHHYDRGFIDEWKREVAASEAGSEAGGSKAAGRRGSGSHSGTRGRGRTNDSNRSVEHPTSDPCQFYVVGRCTIGDTCPSSHDPVIPGIGGNEEVGKQVFSVGESRWLGEDEETTREIYEGAPGDKVEEITGNDGINDNHIVGSKWGRNERWDDEPPRMPEHELQVNEYCLFWGQGFCKAGDLCRFRHVHPEQPSPEKSAKDEQENDQGGDEGASEPGTRDNISDVNPQSEVRERDYGHPFIEESIFGCSVVVGRDCLPDRVITGTDSHTVIFEGRPDIKEARVHDHLHKYGPIKDIIITRERPLAEGATQDLDQADDEEGNALQISIIRVEFKDLRDAAVAARNLKELNAKLADAIPIEMAATTSTWVRFRWPQATRSAWIYYSSITKAKTMAEKLHGTLFQGRKIASSFLRPDKRQKDLYAIKLERLPVDTTRVDLTEISQDCKLITVSELTYTESPREALQQSTGVKAFVSIPENPTKVNAVAFAHLDSESSMFQVLQMHGTKPKFLGKQELVVERVWFAHYGLSTDAFKSVSTEVAALQIKYEGRAQVESCDFGDHSMIYLHAAHEESDVFVQANLALQAICQGLVVRAPDGRPEWDEYFYSTSSTKVVDNLNAKNNFYIFPDPSARSIHVLGSGIEQDKGISMVKKLLQKLRSSCQEYPIHRNVLRQLIDGGLTEIQGDAGSNKVSLDVLRSVLVVRGGDTVFLQKIRHLLESSPSIKHDDESNRSRTLCSVCELQSGGGESSLTVKLFCGHVYCGTCLKDALMLAAQNCSAPVKCIGRVPNNNSEARICGQSIAYTTVRDLLPLRFEPEYRKAAFLSFIRSNLDEYFFCPSLRCDAVYRYEEPGSTIRCPICRAWLCLSCGSMTHDGVECGKAKEIRGSIRS</sequence>
<dbReference type="InterPro" id="IPR036855">
    <property type="entry name" value="Znf_CCCH_sf"/>
</dbReference>
<keyword evidence="13" id="KW-1185">Reference proteome</keyword>
<feature type="region of interest" description="Disordered" evidence="8">
    <location>
        <begin position="1188"/>
        <end position="1384"/>
    </location>
</feature>
<feature type="region of interest" description="Disordered" evidence="8">
    <location>
        <begin position="1648"/>
        <end position="1690"/>
    </location>
</feature>
<dbReference type="InterPro" id="IPR045072">
    <property type="entry name" value="MKRN-like"/>
</dbReference>
<dbReference type="Pfam" id="PF01485">
    <property type="entry name" value="IBR"/>
    <property type="match status" value="1"/>
</dbReference>
<keyword evidence="9" id="KW-0472">Membrane</keyword>
<feature type="compositionally biased region" description="Basic and acidic residues" evidence="8">
    <location>
        <begin position="1400"/>
        <end position="1410"/>
    </location>
</feature>
<feature type="compositionally biased region" description="Polar residues" evidence="8">
    <location>
        <begin position="538"/>
        <end position="548"/>
    </location>
</feature>
<feature type="domain" description="C3H1-type" evidence="10">
    <location>
        <begin position="1622"/>
        <end position="1649"/>
    </location>
</feature>
<evidence type="ECO:0000256" key="4">
    <source>
        <dbReference type="ARBA" id="ARBA00022771"/>
    </source>
</evidence>
<feature type="region of interest" description="Disordered" evidence="8">
    <location>
        <begin position="1400"/>
        <end position="1461"/>
    </location>
</feature>
<evidence type="ECO:0000256" key="2">
    <source>
        <dbReference type="ARBA" id="ARBA00022723"/>
    </source>
</evidence>
<evidence type="ECO:0000313" key="13">
    <source>
        <dbReference type="Proteomes" id="UP001213000"/>
    </source>
</evidence>
<feature type="compositionally biased region" description="Basic and acidic residues" evidence="8">
    <location>
        <begin position="1301"/>
        <end position="1335"/>
    </location>
</feature>
<feature type="compositionally biased region" description="Basic and acidic residues" evidence="8">
    <location>
        <begin position="711"/>
        <end position="722"/>
    </location>
</feature>
<keyword evidence="4 7" id="KW-0863">Zinc-finger</keyword>
<dbReference type="PROSITE" id="PS50103">
    <property type="entry name" value="ZF_C3H1"/>
    <property type="match status" value="7"/>
</dbReference>
<organism evidence="12 13">
    <name type="scientific">Leucocoprinus birnbaumii</name>
    <dbReference type="NCBI Taxonomy" id="56174"/>
    <lineage>
        <taxon>Eukaryota</taxon>
        <taxon>Fungi</taxon>
        <taxon>Dikarya</taxon>
        <taxon>Basidiomycota</taxon>
        <taxon>Agaricomycotina</taxon>
        <taxon>Agaricomycetes</taxon>
        <taxon>Agaricomycetidae</taxon>
        <taxon>Agaricales</taxon>
        <taxon>Agaricineae</taxon>
        <taxon>Agaricaceae</taxon>
        <taxon>Leucocoprinus</taxon>
    </lineage>
</organism>
<feature type="domain" description="C3H1-type" evidence="10">
    <location>
        <begin position="1071"/>
        <end position="1098"/>
    </location>
</feature>
<feature type="compositionally biased region" description="Gly residues" evidence="8">
    <location>
        <begin position="1155"/>
        <end position="1165"/>
    </location>
</feature>
<dbReference type="InterPro" id="IPR000571">
    <property type="entry name" value="Znf_CCCH"/>
</dbReference>
<dbReference type="Pfam" id="PF00642">
    <property type="entry name" value="zf-CCCH"/>
    <property type="match status" value="3"/>
</dbReference>
<dbReference type="SUPFAM" id="SSF90229">
    <property type="entry name" value="CCCH zinc finger"/>
    <property type="match status" value="3"/>
</dbReference>
<feature type="compositionally biased region" description="Acidic residues" evidence="8">
    <location>
        <begin position="760"/>
        <end position="769"/>
    </location>
</feature>
<feature type="compositionally biased region" description="Acidic residues" evidence="8">
    <location>
        <begin position="1662"/>
        <end position="1672"/>
    </location>
</feature>
<feature type="domain" description="C3H1-type" evidence="10">
    <location>
        <begin position="928"/>
        <end position="957"/>
    </location>
</feature>
<protein>
    <submittedName>
        <fullName evidence="12">Uncharacterized protein</fullName>
    </submittedName>
</protein>
<feature type="domain" description="C3H1-type" evidence="10">
    <location>
        <begin position="1382"/>
        <end position="1410"/>
    </location>
</feature>
<feature type="zinc finger region" description="C3H1-type" evidence="7">
    <location>
        <begin position="1382"/>
        <end position="1410"/>
    </location>
</feature>
<feature type="compositionally biased region" description="Low complexity" evidence="8">
    <location>
        <begin position="860"/>
        <end position="871"/>
    </location>
</feature>
<keyword evidence="9" id="KW-1133">Transmembrane helix</keyword>
<dbReference type="PANTHER" id="PTHR11224">
    <property type="entry name" value="MAKORIN-RELATED"/>
    <property type="match status" value="1"/>
</dbReference>
<dbReference type="InterPro" id="IPR044066">
    <property type="entry name" value="TRIAD_supradom"/>
</dbReference>
<keyword evidence="9" id="KW-0812">Transmembrane</keyword>
<feature type="compositionally biased region" description="Low complexity" evidence="8">
    <location>
        <begin position="1446"/>
        <end position="1455"/>
    </location>
</feature>
<name>A0AAD5VQJ6_9AGAR</name>
<feature type="region of interest" description="Disordered" evidence="8">
    <location>
        <begin position="429"/>
        <end position="478"/>
    </location>
</feature>
<dbReference type="GO" id="GO:0061630">
    <property type="term" value="F:ubiquitin protein ligase activity"/>
    <property type="evidence" value="ECO:0007669"/>
    <property type="project" value="InterPro"/>
</dbReference>
<feature type="region of interest" description="Disordered" evidence="8">
    <location>
        <begin position="315"/>
        <end position="338"/>
    </location>
</feature>
<feature type="compositionally biased region" description="Polar residues" evidence="8">
    <location>
        <begin position="838"/>
        <end position="849"/>
    </location>
</feature>
<evidence type="ECO:0000256" key="6">
    <source>
        <dbReference type="ARBA" id="ARBA00022833"/>
    </source>
</evidence>
<feature type="zinc finger region" description="C3H1-type" evidence="7">
    <location>
        <begin position="1071"/>
        <end position="1098"/>
    </location>
</feature>
<feature type="zinc finger region" description="C3H1-type" evidence="7">
    <location>
        <begin position="928"/>
        <end position="957"/>
    </location>
</feature>
<dbReference type="InterPro" id="IPR017907">
    <property type="entry name" value="Znf_RING_CS"/>
</dbReference>
<feature type="transmembrane region" description="Helical" evidence="9">
    <location>
        <begin position="52"/>
        <end position="71"/>
    </location>
</feature>
<keyword evidence="3" id="KW-0677">Repeat</keyword>
<feature type="domain" description="C3H1-type" evidence="10">
    <location>
        <begin position="1127"/>
        <end position="1154"/>
    </location>
</feature>
<evidence type="ECO:0000256" key="7">
    <source>
        <dbReference type="PROSITE-ProRule" id="PRU00723"/>
    </source>
</evidence>
<dbReference type="InterPro" id="IPR002867">
    <property type="entry name" value="IBR_dom"/>
</dbReference>
<comment type="caution">
    <text evidence="12">The sequence shown here is derived from an EMBL/GenBank/DDBJ whole genome shotgun (WGS) entry which is preliminary data.</text>
</comment>
<dbReference type="GO" id="GO:0000209">
    <property type="term" value="P:protein polyubiquitination"/>
    <property type="evidence" value="ECO:0007669"/>
    <property type="project" value="InterPro"/>
</dbReference>
<evidence type="ECO:0000256" key="8">
    <source>
        <dbReference type="SAM" id="MobiDB-lite"/>
    </source>
</evidence>
<feature type="compositionally biased region" description="Polar residues" evidence="8">
    <location>
        <begin position="584"/>
        <end position="593"/>
    </location>
</feature>
<feature type="compositionally biased region" description="Gly residues" evidence="8">
    <location>
        <begin position="1289"/>
        <end position="1298"/>
    </location>
</feature>
<dbReference type="Gene3D" id="4.10.1000.10">
    <property type="entry name" value="Zinc finger, CCCH-type"/>
    <property type="match status" value="3"/>
</dbReference>
<evidence type="ECO:0000256" key="9">
    <source>
        <dbReference type="SAM" id="Phobius"/>
    </source>
</evidence>
<feature type="region of interest" description="Disordered" evidence="8">
    <location>
        <begin position="1155"/>
        <end position="1176"/>
    </location>
</feature>
<dbReference type="PROSITE" id="PS51873">
    <property type="entry name" value="TRIAD"/>
    <property type="match status" value="1"/>
</dbReference>
<dbReference type="EMBL" id="JANIEX010000450">
    <property type="protein sequence ID" value="KAJ3566919.1"/>
    <property type="molecule type" value="Genomic_DNA"/>
</dbReference>
<proteinExistence type="predicted"/>
<evidence type="ECO:0000259" key="10">
    <source>
        <dbReference type="PROSITE" id="PS50103"/>
    </source>
</evidence>
<feature type="transmembrane region" description="Helical" evidence="9">
    <location>
        <begin position="92"/>
        <end position="111"/>
    </location>
</feature>
<feature type="domain" description="C3H1-type" evidence="10">
    <location>
        <begin position="1517"/>
        <end position="1543"/>
    </location>
</feature>
<evidence type="ECO:0000256" key="5">
    <source>
        <dbReference type="ARBA" id="ARBA00022786"/>
    </source>
</evidence>
<feature type="compositionally biased region" description="Polar residues" evidence="8">
    <location>
        <begin position="1337"/>
        <end position="1358"/>
    </location>
</feature>
<feature type="compositionally biased region" description="Low complexity" evidence="8">
    <location>
        <begin position="1478"/>
        <end position="1489"/>
    </location>
</feature>
<dbReference type="CDD" id="cd20335">
    <property type="entry name" value="BRcat_RBR"/>
    <property type="match status" value="1"/>
</dbReference>
<dbReference type="Gene3D" id="3.30.1370.210">
    <property type="match status" value="1"/>
</dbReference>
<feature type="zinc finger region" description="C3H1-type" evidence="7">
    <location>
        <begin position="1622"/>
        <end position="1649"/>
    </location>
</feature>
<dbReference type="SUPFAM" id="SSF57850">
    <property type="entry name" value="RING/U-box"/>
    <property type="match status" value="1"/>
</dbReference>
<dbReference type="PROSITE" id="PS00518">
    <property type="entry name" value="ZF_RING_1"/>
    <property type="match status" value="1"/>
</dbReference>
<feature type="region of interest" description="Disordered" evidence="8">
    <location>
        <begin position="1478"/>
        <end position="1520"/>
    </location>
</feature>
<feature type="compositionally biased region" description="Basic and acidic residues" evidence="8">
    <location>
        <begin position="1253"/>
        <end position="1269"/>
    </location>
</feature>
<feature type="compositionally biased region" description="Basic and acidic residues" evidence="8">
    <location>
        <begin position="1506"/>
        <end position="1518"/>
    </location>
</feature>
<gene>
    <name evidence="12" type="ORF">NP233_g6695</name>
</gene>
<feature type="compositionally biased region" description="Basic and acidic residues" evidence="8">
    <location>
        <begin position="565"/>
        <end position="583"/>
    </location>
</feature>
<evidence type="ECO:0000256" key="3">
    <source>
        <dbReference type="ARBA" id="ARBA00022737"/>
    </source>
</evidence>
<feature type="region of interest" description="Disordered" evidence="8">
    <location>
        <begin position="532"/>
        <end position="909"/>
    </location>
</feature>
<dbReference type="PANTHER" id="PTHR11224:SF10">
    <property type="entry name" value="IP09428P-RELATED"/>
    <property type="match status" value="1"/>
</dbReference>
<evidence type="ECO:0000313" key="12">
    <source>
        <dbReference type="EMBL" id="KAJ3566919.1"/>
    </source>
</evidence>
<dbReference type="GO" id="GO:0008270">
    <property type="term" value="F:zinc ion binding"/>
    <property type="evidence" value="ECO:0007669"/>
    <property type="project" value="UniProtKB-KW"/>
</dbReference>
<keyword evidence="5" id="KW-0833">Ubl conjugation pathway</keyword>
<dbReference type="SMART" id="SM00356">
    <property type="entry name" value="ZnF_C3H1"/>
    <property type="match status" value="7"/>
</dbReference>
<reference evidence="12" key="1">
    <citation type="submission" date="2022-07" db="EMBL/GenBank/DDBJ databases">
        <title>Genome Sequence of Leucocoprinus birnbaumii.</title>
        <authorList>
            <person name="Buettner E."/>
        </authorList>
    </citation>
    <scope>NUCLEOTIDE SEQUENCE</scope>
    <source>
        <strain evidence="12">VT141</strain>
    </source>
</reference>
<feature type="compositionally biased region" description="Basic and acidic residues" evidence="8">
    <location>
        <begin position="689"/>
        <end position="704"/>
    </location>
</feature>
<keyword evidence="6 7" id="KW-0862">Zinc</keyword>
<feature type="compositionally biased region" description="Acidic residues" evidence="8">
    <location>
        <begin position="789"/>
        <end position="801"/>
    </location>
</feature>
<evidence type="ECO:0000256" key="1">
    <source>
        <dbReference type="ARBA" id="ARBA00022679"/>
    </source>
</evidence>
<feature type="zinc finger region" description="C3H1-type" evidence="7">
    <location>
        <begin position="1009"/>
        <end position="1036"/>
    </location>
</feature>
<evidence type="ECO:0000259" key="11">
    <source>
        <dbReference type="PROSITE" id="PS51873"/>
    </source>
</evidence>
<accession>A0AAD5VQJ6</accession>
<feature type="domain" description="C3H1-type" evidence="10">
    <location>
        <begin position="1009"/>
        <end position="1036"/>
    </location>
</feature>
<feature type="domain" description="RING-type" evidence="11">
    <location>
        <begin position="2189"/>
        <end position="2346"/>
    </location>
</feature>
<dbReference type="Pfam" id="PF14608">
    <property type="entry name" value="zf-CCCH_2"/>
    <property type="match status" value="2"/>
</dbReference>
<feature type="zinc finger region" description="C3H1-type" evidence="7">
    <location>
        <begin position="1517"/>
        <end position="1543"/>
    </location>
</feature>
<keyword evidence="2 7" id="KW-0479">Metal-binding</keyword>
<feature type="zinc finger region" description="C3H1-type" evidence="7">
    <location>
        <begin position="1127"/>
        <end position="1154"/>
    </location>
</feature>
<feature type="compositionally biased region" description="Pro residues" evidence="8">
    <location>
        <begin position="890"/>
        <end position="905"/>
    </location>
</feature>
<keyword evidence="1" id="KW-0808">Transferase</keyword>
<dbReference type="Proteomes" id="UP001213000">
    <property type="component" value="Unassembled WGS sequence"/>
</dbReference>